<reference evidence="8 9" key="1">
    <citation type="journal article" date="2023" name="Antonie Van Leeuwenhoek">
        <title>Mesoterricola silvestris gen. nov., sp. nov., Mesoterricola sediminis sp. nov., Geothrix oryzae sp. nov., Geothrix edaphica sp. nov., Geothrix rubra sp. nov., and Geothrix limicola sp. nov., six novel members of Acidobacteriota isolated from soils.</title>
        <authorList>
            <person name="Itoh H."/>
            <person name="Sugisawa Y."/>
            <person name="Mise K."/>
            <person name="Xu Z."/>
            <person name="Kuniyasu M."/>
            <person name="Ushijima N."/>
            <person name="Kawano K."/>
            <person name="Kobayashi E."/>
            <person name="Shiratori Y."/>
            <person name="Masuda Y."/>
            <person name="Senoo K."/>
        </authorList>
    </citation>
    <scope>NUCLEOTIDE SEQUENCE [LARGE SCALE GENOMIC DNA]</scope>
    <source>
        <strain evidence="8 9">Red803</strain>
    </source>
</reference>
<evidence type="ECO:0000256" key="3">
    <source>
        <dbReference type="ARBA" id="ARBA00022692"/>
    </source>
</evidence>
<evidence type="ECO:0000256" key="4">
    <source>
        <dbReference type="ARBA" id="ARBA00022989"/>
    </source>
</evidence>
<keyword evidence="5" id="KW-0472">Membrane</keyword>
<keyword evidence="4" id="KW-1133">Transmembrane helix</keyword>
<dbReference type="Gene3D" id="3.30.450.20">
    <property type="entry name" value="PAS domain"/>
    <property type="match status" value="1"/>
</dbReference>
<feature type="chain" id="PRO_5045513131" description="Single Cache domain-containing protein" evidence="6">
    <location>
        <begin position="23"/>
        <end position="151"/>
    </location>
</feature>
<dbReference type="SMART" id="SM01049">
    <property type="entry name" value="Cache_2"/>
    <property type="match status" value="1"/>
</dbReference>
<dbReference type="EMBL" id="BSDD01000001">
    <property type="protein sequence ID" value="GLH69370.1"/>
    <property type="molecule type" value="Genomic_DNA"/>
</dbReference>
<name>A0ABQ5Q3Q5_9BACT</name>
<evidence type="ECO:0000256" key="1">
    <source>
        <dbReference type="ARBA" id="ARBA00004651"/>
    </source>
</evidence>
<accession>A0ABQ5Q3Q5</accession>
<evidence type="ECO:0000313" key="8">
    <source>
        <dbReference type="EMBL" id="GLH69370.1"/>
    </source>
</evidence>
<evidence type="ECO:0000259" key="7">
    <source>
        <dbReference type="SMART" id="SM01049"/>
    </source>
</evidence>
<organism evidence="8 9">
    <name type="scientific">Geothrix rubra</name>
    <dbReference type="NCBI Taxonomy" id="2927977"/>
    <lineage>
        <taxon>Bacteria</taxon>
        <taxon>Pseudomonadati</taxon>
        <taxon>Acidobacteriota</taxon>
        <taxon>Holophagae</taxon>
        <taxon>Holophagales</taxon>
        <taxon>Holophagaceae</taxon>
        <taxon>Geothrix</taxon>
    </lineage>
</organism>
<evidence type="ECO:0000256" key="2">
    <source>
        <dbReference type="ARBA" id="ARBA00022475"/>
    </source>
</evidence>
<keyword evidence="6" id="KW-0732">Signal</keyword>
<keyword evidence="9" id="KW-1185">Reference proteome</keyword>
<dbReference type="Proteomes" id="UP001165089">
    <property type="component" value="Unassembled WGS sequence"/>
</dbReference>
<protein>
    <recommendedName>
        <fullName evidence="7">Single Cache domain-containing protein</fullName>
    </recommendedName>
</protein>
<keyword evidence="2" id="KW-1003">Cell membrane</keyword>
<proteinExistence type="predicted"/>
<comment type="subcellular location">
    <subcellularLocation>
        <location evidence="1">Cell membrane</location>
        <topology evidence="1">Multi-pass membrane protein</topology>
    </subcellularLocation>
</comment>
<evidence type="ECO:0000256" key="6">
    <source>
        <dbReference type="SAM" id="SignalP"/>
    </source>
</evidence>
<feature type="signal peptide" evidence="6">
    <location>
        <begin position="1"/>
        <end position="22"/>
    </location>
</feature>
<keyword evidence="3" id="KW-0812">Transmembrane</keyword>
<dbReference type="Pfam" id="PF17200">
    <property type="entry name" value="sCache_2"/>
    <property type="match status" value="1"/>
</dbReference>
<evidence type="ECO:0000313" key="9">
    <source>
        <dbReference type="Proteomes" id="UP001165089"/>
    </source>
</evidence>
<gene>
    <name evidence="8" type="ORF">GETHPA_09030</name>
</gene>
<comment type="caution">
    <text evidence="8">The sequence shown here is derived from an EMBL/GenBank/DDBJ whole genome shotgun (WGS) entry which is preliminary data.</text>
</comment>
<dbReference type="InterPro" id="IPR033480">
    <property type="entry name" value="sCache_2"/>
</dbReference>
<dbReference type="RefSeq" id="WP_285723367.1">
    <property type="nucleotide sequence ID" value="NZ_BSDD01000001.1"/>
</dbReference>
<feature type="domain" description="Single Cache" evidence="7">
    <location>
        <begin position="20"/>
        <end position="104"/>
    </location>
</feature>
<evidence type="ECO:0000256" key="5">
    <source>
        <dbReference type="ARBA" id="ARBA00023136"/>
    </source>
</evidence>
<sequence>MRLRLPISVLACVLALPLASQASERPKAEALVKEGVAYLKAHGKEAFLAEIQSGTGRFHFKPGSPLYLFVYDTKGITLAHGATPGAAGTNRWGMKDPDGKLLIQEIIKVAQQKGGGWVDYKFPNPANGKVEDKTSYCLAENGLVIGCGIYK</sequence>